<keyword evidence="17" id="KW-1185">Reference proteome</keyword>
<evidence type="ECO:0000256" key="7">
    <source>
        <dbReference type="ARBA" id="ARBA00022989"/>
    </source>
</evidence>
<keyword evidence="8 15" id="KW-0915">Sodium</keyword>
<gene>
    <name evidence="15 16" type="primary">crcB</name>
    <name evidence="15" type="synonym">fluC</name>
    <name evidence="16" type="ORF">NDK47_12545</name>
</gene>
<dbReference type="PANTHER" id="PTHR28259:SF18">
    <property type="entry name" value="FLUORIDE-SPECIFIC ION CHANNEL FLUC"/>
    <property type="match status" value="1"/>
</dbReference>
<keyword evidence="4" id="KW-0997">Cell inner membrane</keyword>
<feature type="binding site" evidence="15">
    <location>
        <position position="75"/>
    </location>
    <ligand>
        <name>Na(+)</name>
        <dbReference type="ChEBI" id="CHEBI:29101"/>
        <note>structural</note>
    </ligand>
</feature>
<evidence type="ECO:0000256" key="4">
    <source>
        <dbReference type="ARBA" id="ARBA00022519"/>
    </source>
</evidence>
<evidence type="ECO:0000256" key="6">
    <source>
        <dbReference type="ARBA" id="ARBA00022723"/>
    </source>
</evidence>
<dbReference type="RefSeq" id="WP_251875351.1">
    <property type="nucleotide sequence ID" value="NZ_CP098755.1"/>
</dbReference>
<reference evidence="16" key="1">
    <citation type="submission" date="2022-06" db="EMBL/GenBank/DDBJ databases">
        <title>Genome sequencing of Brevibacillus sp. BB3-R1.</title>
        <authorList>
            <person name="Heo J."/>
            <person name="Lee D."/>
            <person name="Won M."/>
            <person name="Han B.-H."/>
            <person name="Hong S.-B."/>
            <person name="Kwon S.-W."/>
        </authorList>
    </citation>
    <scope>NUCLEOTIDE SEQUENCE</scope>
    <source>
        <strain evidence="16">BB3-R1</strain>
    </source>
</reference>
<keyword evidence="6 15" id="KW-0479">Metal-binding</keyword>
<evidence type="ECO:0000256" key="14">
    <source>
        <dbReference type="ARBA" id="ARBA00049940"/>
    </source>
</evidence>
<proteinExistence type="inferred from homology"/>
<keyword evidence="5 15" id="KW-0812">Transmembrane</keyword>
<dbReference type="Proteomes" id="UP001056500">
    <property type="component" value="Chromosome"/>
</dbReference>
<keyword evidence="3 15" id="KW-1003">Cell membrane</keyword>
<dbReference type="InterPro" id="IPR003691">
    <property type="entry name" value="FluC"/>
</dbReference>
<comment type="activity regulation">
    <text evidence="15">Na(+) is not transported, but it plays an essential structural role and its presence is essential for fluoride channel function.</text>
</comment>
<sequence>MLSWVAVAVGGAIGSMLRYGLGFVLNQPGIPAGTWLANVLGSFVIGLFSIWGKEKGLLPAEMYLLLTTGLLGGFTTFSTFSLEVVTFLSEGQISRGIVYAGSSILLGLCACALGIWVGRQLLT</sequence>
<comment type="function">
    <text evidence="14 15">Fluoride-specific ion channel. Important for reducing fluoride concentration in the cell, thus reducing its toxicity.</text>
</comment>
<organism evidence="16 17">
    <name type="scientific">Brevibacillus ruminantium</name>
    <dbReference type="NCBI Taxonomy" id="2950604"/>
    <lineage>
        <taxon>Bacteria</taxon>
        <taxon>Bacillati</taxon>
        <taxon>Bacillota</taxon>
        <taxon>Bacilli</taxon>
        <taxon>Bacillales</taxon>
        <taxon>Paenibacillaceae</taxon>
        <taxon>Brevibacillus</taxon>
    </lineage>
</organism>
<keyword evidence="9 15" id="KW-0406">Ion transport</keyword>
<dbReference type="PANTHER" id="PTHR28259">
    <property type="entry name" value="FLUORIDE EXPORT PROTEIN 1-RELATED"/>
    <property type="match status" value="1"/>
</dbReference>
<evidence type="ECO:0000256" key="5">
    <source>
        <dbReference type="ARBA" id="ARBA00022692"/>
    </source>
</evidence>
<evidence type="ECO:0000256" key="1">
    <source>
        <dbReference type="ARBA" id="ARBA00004651"/>
    </source>
</evidence>
<feature type="transmembrane region" description="Helical" evidence="15">
    <location>
        <begin position="63"/>
        <end position="85"/>
    </location>
</feature>
<evidence type="ECO:0000256" key="3">
    <source>
        <dbReference type="ARBA" id="ARBA00022475"/>
    </source>
</evidence>
<keyword evidence="2 15" id="KW-0813">Transport</keyword>
<comment type="subcellular location">
    <subcellularLocation>
        <location evidence="1 15">Cell membrane</location>
        <topology evidence="1 15">Multi-pass membrane protein</topology>
    </subcellularLocation>
</comment>
<dbReference type="HAMAP" id="MF_00454">
    <property type="entry name" value="FluC"/>
    <property type="match status" value="1"/>
</dbReference>
<evidence type="ECO:0000256" key="11">
    <source>
        <dbReference type="ARBA" id="ARBA00023303"/>
    </source>
</evidence>
<evidence type="ECO:0000313" key="16">
    <source>
        <dbReference type="EMBL" id="USG68052.1"/>
    </source>
</evidence>
<dbReference type="EMBL" id="CP098755">
    <property type="protein sequence ID" value="USG68052.1"/>
    <property type="molecule type" value="Genomic_DNA"/>
</dbReference>
<feature type="transmembrane region" description="Helical" evidence="15">
    <location>
        <begin position="97"/>
        <end position="117"/>
    </location>
</feature>
<name>A0ABY4WLP0_9BACL</name>
<comment type="catalytic activity">
    <reaction evidence="13">
        <text>fluoride(in) = fluoride(out)</text>
        <dbReference type="Rhea" id="RHEA:76159"/>
        <dbReference type="ChEBI" id="CHEBI:17051"/>
    </reaction>
    <physiologicalReaction direction="left-to-right" evidence="13">
        <dbReference type="Rhea" id="RHEA:76160"/>
    </physiologicalReaction>
</comment>
<accession>A0ABY4WLP0</accession>
<keyword evidence="11 15" id="KW-0407">Ion channel</keyword>
<evidence type="ECO:0000256" key="2">
    <source>
        <dbReference type="ARBA" id="ARBA00022448"/>
    </source>
</evidence>
<evidence type="ECO:0000313" key="17">
    <source>
        <dbReference type="Proteomes" id="UP001056500"/>
    </source>
</evidence>
<keyword evidence="10 15" id="KW-0472">Membrane</keyword>
<evidence type="ECO:0000256" key="10">
    <source>
        <dbReference type="ARBA" id="ARBA00023136"/>
    </source>
</evidence>
<dbReference type="NCBIfam" id="TIGR00494">
    <property type="entry name" value="crcB"/>
    <property type="match status" value="1"/>
</dbReference>
<keyword evidence="7 15" id="KW-1133">Transmembrane helix</keyword>
<evidence type="ECO:0000256" key="15">
    <source>
        <dbReference type="HAMAP-Rule" id="MF_00454"/>
    </source>
</evidence>
<evidence type="ECO:0000256" key="8">
    <source>
        <dbReference type="ARBA" id="ARBA00023053"/>
    </source>
</evidence>
<comment type="similarity">
    <text evidence="12 15">Belongs to the fluoride channel Fluc/FEX (TC 1.A.43) family.</text>
</comment>
<evidence type="ECO:0000256" key="12">
    <source>
        <dbReference type="ARBA" id="ARBA00035120"/>
    </source>
</evidence>
<evidence type="ECO:0000256" key="13">
    <source>
        <dbReference type="ARBA" id="ARBA00035585"/>
    </source>
</evidence>
<feature type="transmembrane region" description="Helical" evidence="15">
    <location>
        <begin position="30"/>
        <end position="51"/>
    </location>
</feature>
<feature type="binding site" evidence="15">
    <location>
        <position position="72"/>
    </location>
    <ligand>
        <name>Na(+)</name>
        <dbReference type="ChEBI" id="CHEBI:29101"/>
        <note>structural</note>
    </ligand>
</feature>
<evidence type="ECO:0000256" key="9">
    <source>
        <dbReference type="ARBA" id="ARBA00023065"/>
    </source>
</evidence>
<dbReference type="Pfam" id="PF02537">
    <property type="entry name" value="CRCB"/>
    <property type="match status" value="1"/>
</dbReference>
<protein>
    <recommendedName>
        <fullName evidence="15">Fluoride-specific ion channel FluC</fullName>
    </recommendedName>
</protein>